<comment type="caution">
    <text evidence="1">The sequence shown here is derived from an EMBL/GenBank/DDBJ whole genome shotgun (WGS) entry which is preliminary data.</text>
</comment>
<dbReference type="EMBL" id="JAJIUN010000104">
    <property type="protein sequence ID" value="MCC8624699.1"/>
    <property type="molecule type" value="Genomic_DNA"/>
</dbReference>
<dbReference type="Proteomes" id="UP001430544">
    <property type="component" value="Unassembled WGS sequence"/>
</dbReference>
<protein>
    <submittedName>
        <fullName evidence="1">Uncharacterized protein</fullName>
    </submittedName>
</protein>
<organism evidence="1 2">
    <name type="scientific">Xanthomonas vesicatoria</name>
    <dbReference type="NCBI Taxonomy" id="56460"/>
    <lineage>
        <taxon>Bacteria</taxon>
        <taxon>Pseudomonadati</taxon>
        <taxon>Pseudomonadota</taxon>
        <taxon>Gammaproteobacteria</taxon>
        <taxon>Lysobacterales</taxon>
        <taxon>Lysobacteraceae</taxon>
        <taxon>Xanthomonas</taxon>
    </lineage>
</organism>
<name>A0ABS8LG34_9XANT</name>
<reference evidence="1" key="1">
    <citation type="submission" date="2021-11" db="EMBL/GenBank/DDBJ databases">
        <title>Genome resources and taxonomic validation of 89 Xanthomonas strains.</title>
        <authorList>
            <person name="Tambong J.T."/>
        </authorList>
    </citation>
    <scope>NUCLEOTIDE SEQUENCE</scope>
    <source>
        <strain evidence="1">Bv 5-4A</strain>
    </source>
</reference>
<dbReference type="RefSeq" id="WP_152611940.1">
    <property type="nucleotide sequence ID" value="NZ_CP018470.1"/>
</dbReference>
<keyword evidence="2" id="KW-1185">Reference proteome</keyword>
<accession>A0ABS8LG34</accession>
<gene>
    <name evidence="1" type="ORF">LN473_22535</name>
</gene>
<proteinExistence type="predicted"/>
<sequence>MLSFGYFSLHKQRKVTRARKGVKASDFTAWTLIKKNQSSEAMQVQSFRSPSGNESLSLLVQEALYGSRRLTKVTKETHPVLAPSALRAPGPQSG</sequence>
<evidence type="ECO:0000313" key="2">
    <source>
        <dbReference type="Proteomes" id="UP001430544"/>
    </source>
</evidence>
<evidence type="ECO:0000313" key="1">
    <source>
        <dbReference type="EMBL" id="MCC8624699.1"/>
    </source>
</evidence>